<feature type="compositionally biased region" description="Basic residues" evidence="1">
    <location>
        <begin position="62"/>
        <end position="71"/>
    </location>
</feature>
<dbReference type="OrthoDB" id="696117at2759"/>
<dbReference type="PANTHER" id="PTHR48227:SF1">
    <property type="entry name" value="DNA LIGASE 1-LIKE"/>
    <property type="match status" value="1"/>
</dbReference>
<name>A5BZL9_VITVI</name>
<accession>A5BZL9</accession>
<dbReference type="EMBL" id="AM476912">
    <property type="protein sequence ID" value="CAN66187.1"/>
    <property type="molecule type" value="Genomic_DNA"/>
</dbReference>
<dbReference type="AlphaFoldDB" id="A5BZL9"/>
<dbReference type="ExpressionAtlas" id="A5BZL9">
    <property type="expression patterns" value="baseline and differential"/>
</dbReference>
<protein>
    <submittedName>
        <fullName evidence="2">Uncharacterized protein</fullName>
    </submittedName>
</protein>
<reference evidence="2" key="1">
    <citation type="journal article" date="2007" name="PLoS ONE">
        <title>The first genome sequence of an elite grapevine cultivar (Pinot noir Vitis vinifera L.): coping with a highly heterozygous genome.</title>
        <authorList>
            <person name="Velasco R."/>
            <person name="Zharkikh A."/>
            <person name="Troggio M."/>
            <person name="Cartwright D.A."/>
            <person name="Cestaro A."/>
            <person name="Pruss D."/>
            <person name="Pindo M."/>
            <person name="FitzGerald L.M."/>
            <person name="Vezzulli S."/>
            <person name="Reid J."/>
            <person name="Malacarne G."/>
            <person name="Iliev D."/>
            <person name="Coppola G."/>
            <person name="Wardell B."/>
            <person name="Micheletti D."/>
            <person name="Macalma T."/>
            <person name="Facci M."/>
            <person name="Mitchell J.T."/>
            <person name="Perazzolli M."/>
            <person name="Eldredge G."/>
            <person name="Gatto P."/>
            <person name="Oyzerski R."/>
            <person name="Moretto M."/>
            <person name="Gutin N."/>
            <person name="Stefanini M."/>
            <person name="Chen Y."/>
            <person name="Segala C."/>
            <person name="Davenport C."/>
            <person name="Dematte L."/>
            <person name="Mraz A."/>
            <person name="Battilana J."/>
            <person name="Stormo K."/>
            <person name="Costa F."/>
            <person name="Tao Q."/>
            <person name="Si-Ammour A."/>
            <person name="Harkins T."/>
            <person name="Lackey A."/>
            <person name="Perbost C."/>
            <person name="Taillon B."/>
            <person name="Stella A."/>
            <person name="Solovyev V."/>
            <person name="Fawcett J.A."/>
            <person name="Sterck L."/>
            <person name="Vandepoele K."/>
            <person name="Grando S.M."/>
            <person name="Toppo S."/>
            <person name="Moser C."/>
            <person name="Lanchbury J."/>
            <person name="Bogden R."/>
            <person name="Skolnick M."/>
            <person name="Sgaramella V."/>
            <person name="Bhatnagar S.K."/>
            <person name="Fontana P."/>
            <person name="Gutin A."/>
            <person name="Van de Peer Y."/>
            <person name="Salamini F."/>
            <person name="Viola R."/>
        </authorList>
    </citation>
    <scope>NUCLEOTIDE SEQUENCE</scope>
</reference>
<feature type="region of interest" description="Disordered" evidence="1">
    <location>
        <begin position="56"/>
        <end position="104"/>
    </location>
</feature>
<gene>
    <name evidence="2" type="ORF">VITISV_032382</name>
</gene>
<evidence type="ECO:0000256" key="1">
    <source>
        <dbReference type="SAM" id="MobiDB-lite"/>
    </source>
</evidence>
<dbReference type="PANTHER" id="PTHR48227">
    <property type="entry name" value="DNA TOPOISOMERASE 1-LIKE"/>
    <property type="match status" value="1"/>
</dbReference>
<proteinExistence type="predicted"/>
<organism evidence="2">
    <name type="scientific">Vitis vinifera</name>
    <name type="common">Grape</name>
    <dbReference type="NCBI Taxonomy" id="29760"/>
    <lineage>
        <taxon>Eukaryota</taxon>
        <taxon>Viridiplantae</taxon>
        <taxon>Streptophyta</taxon>
        <taxon>Embryophyta</taxon>
        <taxon>Tracheophyta</taxon>
        <taxon>Spermatophyta</taxon>
        <taxon>Magnoliopsida</taxon>
        <taxon>eudicotyledons</taxon>
        <taxon>Gunneridae</taxon>
        <taxon>Pentapetalae</taxon>
        <taxon>rosids</taxon>
        <taxon>Vitales</taxon>
        <taxon>Vitaceae</taxon>
        <taxon>Viteae</taxon>
        <taxon>Vitis</taxon>
    </lineage>
</organism>
<evidence type="ECO:0000313" key="2">
    <source>
        <dbReference type="EMBL" id="CAN66187.1"/>
    </source>
</evidence>
<sequence length="286" mass="32606">MKTISGRVTSSNPISLSKATSVLTTFVAAETGASQAVAAYLRRTVEAFNELTQLHRELKGSKSGRKHKRAKEGHENPRLPELTNEYDIETESAKGSHEKKKKKRRKSAENFTWVAENLAKAGRTWIALWQAANIALIRIVWRERNARIFEDKARNSEALWDSIVFLVSLWAYCSKVFKGTPLNALLLDWIALRRYCVVYCLRDAAGFVSIAIVPAEVFALAGGPQYWPFVPRVDDYVAQFLDNRQYLDGPSDCLETYLSHGNQKDAKNKYLQQNSDRMHSFYKKRK</sequence>